<evidence type="ECO:0000256" key="1">
    <source>
        <dbReference type="SAM" id="MobiDB-lite"/>
    </source>
</evidence>
<dbReference type="AlphaFoldDB" id="A0A844HS39"/>
<name>A0A844HS39_9RHOB</name>
<feature type="region of interest" description="Disordered" evidence="1">
    <location>
        <begin position="17"/>
        <end position="48"/>
    </location>
</feature>
<evidence type="ECO:0000313" key="4">
    <source>
        <dbReference type="Proteomes" id="UP000449846"/>
    </source>
</evidence>
<dbReference type="Gene3D" id="3.90.79.10">
    <property type="entry name" value="Nucleoside Triphosphate Pyrophosphohydrolase"/>
    <property type="match status" value="1"/>
</dbReference>
<accession>A0A844HS39</accession>
<sequence length="196" mass="21546">MIGSCGRSTITILSRRCTRPIRPIPPSPTASSPSSTAGITDMPNDQPIAYTAEGRPLFDNTPTVVCVIVEDAKGRVLAVRRANEPGRGLLGLPGGYHMRGESWQEAGAREVKEETGVELLADEICLTNLVTDEYGNNLVIARYRGLVRGEDARPVDGEASEIVWISYANLRPEEWAFPRHLRAVMDYLTIHAIHPR</sequence>
<organism evidence="3 4">
    <name type="scientific">Paracoccus litorisediminis</name>
    <dbReference type="NCBI Taxonomy" id="2006130"/>
    <lineage>
        <taxon>Bacteria</taxon>
        <taxon>Pseudomonadati</taxon>
        <taxon>Pseudomonadota</taxon>
        <taxon>Alphaproteobacteria</taxon>
        <taxon>Rhodobacterales</taxon>
        <taxon>Paracoccaceae</taxon>
        <taxon>Paracoccus</taxon>
    </lineage>
</organism>
<proteinExistence type="predicted"/>
<dbReference type="Proteomes" id="UP000449846">
    <property type="component" value="Unassembled WGS sequence"/>
</dbReference>
<dbReference type="SUPFAM" id="SSF55811">
    <property type="entry name" value="Nudix"/>
    <property type="match status" value="1"/>
</dbReference>
<protein>
    <submittedName>
        <fullName evidence="3">NUDIX domain-containing protein</fullName>
    </submittedName>
</protein>
<reference evidence="3 4" key="1">
    <citation type="submission" date="2019-11" db="EMBL/GenBank/DDBJ databases">
        <authorList>
            <person name="Dong K."/>
        </authorList>
    </citation>
    <scope>NUCLEOTIDE SEQUENCE [LARGE SCALE GENOMIC DNA]</scope>
    <source>
        <strain evidence="3 4">NBRC 112902</strain>
    </source>
</reference>
<feature type="domain" description="Nudix hydrolase" evidence="2">
    <location>
        <begin position="59"/>
        <end position="187"/>
    </location>
</feature>
<evidence type="ECO:0000313" key="3">
    <source>
        <dbReference type="EMBL" id="MTH61147.1"/>
    </source>
</evidence>
<dbReference type="PANTHER" id="PTHR43736:SF1">
    <property type="entry name" value="DIHYDRONEOPTERIN TRIPHOSPHATE DIPHOSPHATASE"/>
    <property type="match status" value="1"/>
</dbReference>
<comment type="caution">
    <text evidence="3">The sequence shown here is derived from an EMBL/GenBank/DDBJ whole genome shotgun (WGS) entry which is preliminary data.</text>
</comment>
<dbReference type="InterPro" id="IPR000086">
    <property type="entry name" value="NUDIX_hydrolase_dom"/>
</dbReference>
<dbReference type="OrthoDB" id="9786141at2"/>
<dbReference type="EMBL" id="WMIG01000013">
    <property type="protein sequence ID" value="MTH61147.1"/>
    <property type="molecule type" value="Genomic_DNA"/>
</dbReference>
<dbReference type="GO" id="GO:0003824">
    <property type="term" value="F:catalytic activity"/>
    <property type="evidence" value="ECO:0007669"/>
    <property type="project" value="UniProtKB-ARBA"/>
</dbReference>
<evidence type="ECO:0000259" key="2">
    <source>
        <dbReference type="PROSITE" id="PS51462"/>
    </source>
</evidence>
<dbReference type="Pfam" id="PF00293">
    <property type="entry name" value="NUDIX"/>
    <property type="match status" value="1"/>
</dbReference>
<keyword evidence="4" id="KW-1185">Reference proteome</keyword>
<dbReference type="PANTHER" id="PTHR43736">
    <property type="entry name" value="ADP-RIBOSE PYROPHOSPHATASE"/>
    <property type="match status" value="1"/>
</dbReference>
<dbReference type="InterPro" id="IPR015797">
    <property type="entry name" value="NUDIX_hydrolase-like_dom_sf"/>
</dbReference>
<gene>
    <name evidence="3" type="ORF">GL300_18210</name>
</gene>
<dbReference type="PROSITE" id="PS51462">
    <property type="entry name" value="NUDIX"/>
    <property type="match status" value="1"/>
</dbReference>